<name>A0ABQ3G978_9BURK</name>
<dbReference type="Gene3D" id="3.40.190.10">
    <property type="entry name" value="Periplasmic binding protein-like II"/>
    <property type="match status" value="1"/>
</dbReference>
<keyword evidence="1 2" id="KW-0732">Signal</keyword>
<evidence type="ECO:0000256" key="2">
    <source>
        <dbReference type="SAM" id="SignalP"/>
    </source>
</evidence>
<evidence type="ECO:0000256" key="1">
    <source>
        <dbReference type="ARBA" id="ARBA00022729"/>
    </source>
</evidence>
<feature type="signal peptide" evidence="2">
    <location>
        <begin position="1"/>
        <end position="21"/>
    </location>
</feature>
<protein>
    <submittedName>
        <fullName evidence="4">ABC transporter substrate-binding protein</fullName>
    </submittedName>
</protein>
<dbReference type="SUPFAM" id="SSF53850">
    <property type="entry name" value="Periplasmic binding protein-like II"/>
    <property type="match status" value="1"/>
</dbReference>
<feature type="domain" description="Solute-binding protein family 5" evidence="3">
    <location>
        <begin position="97"/>
        <end position="504"/>
    </location>
</feature>
<dbReference type="PANTHER" id="PTHR30290:SF64">
    <property type="entry name" value="ABC TRANSPORTER PERIPLASMIC BINDING PROTEIN"/>
    <property type="match status" value="1"/>
</dbReference>
<reference evidence="5" key="1">
    <citation type="journal article" date="2019" name="Int. J. Syst. Evol. Microbiol.">
        <title>The Global Catalogue of Microorganisms (GCM) 10K type strain sequencing project: providing services to taxonomists for standard genome sequencing and annotation.</title>
        <authorList>
            <consortium name="The Broad Institute Genomics Platform"/>
            <consortium name="The Broad Institute Genome Sequencing Center for Infectious Disease"/>
            <person name="Wu L."/>
            <person name="Ma J."/>
        </authorList>
    </citation>
    <scope>NUCLEOTIDE SEQUENCE [LARGE SCALE GENOMIC DNA]</scope>
    <source>
        <strain evidence="5">KCTC 23314</strain>
    </source>
</reference>
<organism evidence="4 5">
    <name type="scientific">Pseudorhodoferax aquiterrae</name>
    <dbReference type="NCBI Taxonomy" id="747304"/>
    <lineage>
        <taxon>Bacteria</taxon>
        <taxon>Pseudomonadati</taxon>
        <taxon>Pseudomonadota</taxon>
        <taxon>Betaproteobacteria</taxon>
        <taxon>Burkholderiales</taxon>
        <taxon>Comamonadaceae</taxon>
    </lineage>
</organism>
<dbReference type="InterPro" id="IPR030678">
    <property type="entry name" value="Peptide/Ni-bd"/>
</dbReference>
<feature type="chain" id="PRO_5045197472" evidence="2">
    <location>
        <begin position="22"/>
        <end position="598"/>
    </location>
</feature>
<evidence type="ECO:0000259" key="3">
    <source>
        <dbReference type="Pfam" id="PF00496"/>
    </source>
</evidence>
<proteinExistence type="predicted"/>
<dbReference type="RefSeq" id="WP_189689631.1">
    <property type="nucleotide sequence ID" value="NZ_BMYK01000022.1"/>
</dbReference>
<evidence type="ECO:0000313" key="5">
    <source>
        <dbReference type="Proteomes" id="UP000626210"/>
    </source>
</evidence>
<evidence type="ECO:0000313" key="4">
    <source>
        <dbReference type="EMBL" id="GHC96434.1"/>
    </source>
</evidence>
<dbReference type="InterPro" id="IPR000914">
    <property type="entry name" value="SBP_5_dom"/>
</dbReference>
<dbReference type="Pfam" id="PF00496">
    <property type="entry name" value="SBP_bac_5"/>
    <property type="match status" value="1"/>
</dbReference>
<dbReference type="Gene3D" id="3.10.105.10">
    <property type="entry name" value="Dipeptide-binding Protein, Domain 3"/>
    <property type="match status" value="1"/>
</dbReference>
<comment type="caution">
    <text evidence="4">The sequence shown here is derived from an EMBL/GenBank/DDBJ whole genome shotgun (WGS) entry which is preliminary data.</text>
</comment>
<dbReference type="InterPro" id="IPR039424">
    <property type="entry name" value="SBP_5"/>
</dbReference>
<dbReference type="PIRSF" id="PIRSF002741">
    <property type="entry name" value="MppA"/>
    <property type="match status" value="1"/>
</dbReference>
<sequence length="598" mass="67415">MRFLWLCLAFAASAPAWGAHAYAQFGDIKYGPDFSHFSYVNPDAPKGGEIRMVPPTRPTNFDKFNPFTLKGTAPYGIGGLLFESLLTGNMEEPTTAYGLLAEDVEVAPDKLSATFRIRPEARFHDGSPVQAADVVHSYEMLVGKLAAPQFRVIYAEVKRVRALSERVVRFEFARPNPELPLVVGSMAVFSRQWGGGKPFDQITTDVPIASGPYRIANPRLGRDITYQRDPNYWGKDLAVRRGQFNFDRVTYKIYLDETARFEGLKAGEIDFMREFTSRNWARQYYGPQFDRGDLVKRAFENRNPGDFQGFVFNLRKDKFKDVRVRQAIGLAYDFEWLNRQMFYNLYQRVQGWFPNSEFHAEGLPGPDELALMEPLRSKLRPEVFGPALVSPSTAPPGSLRENLRQAQRLLAEAGWTYRDGALRNAKGEPFTIELLNDQPGLIRVITPLQGSLRKLGIEMSFRTVDFSLSQQRMDSFDFEMTTIRLPGTSAPGGELIERFGSEAAKTNGSSNIWGIADPGVDAIVAKVVAATTRPELTTAMRVLDRVLSHGHYSIPQYFGGPFLIGYWPKRFVLPDTIPPYYDAGTWAASTWWASDLNK</sequence>
<gene>
    <name evidence="4" type="ORF">GCM10007320_50360</name>
</gene>
<dbReference type="EMBL" id="BMYK01000022">
    <property type="protein sequence ID" value="GHC96434.1"/>
    <property type="molecule type" value="Genomic_DNA"/>
</dbReference>
<dbReference type="Proteomes" id="UP000626210">
    <property type="component" value="Unassembled WGS sequence"/>
</dbReference>
<keyword evidence="5" id="KW-1185">Reference proteome</keyword>
<dbReference type="CDD" id="cd08497">
    <property type="entry name" value="MbnE-like"/>
    <property type="match status" value="1"/>
</dbReference>
<accession>A0ABQ3G978</accession>
<dbReference type="PANTHER" id="PTHR30290">
    <property type="entry name" value="PERIPLASMIC BINDING COMPONENT OF ABC TRANSPORTER"/>
    <property type="match status" value="1"/>
</dbReference>